<gene>
    <name evidence="3" type="ORF">V5799_021716</name>
</gene>
<evidence type="ECO:0000256" key="1">
    <source>
        <dbReference type="ARBA" id="ARBA00023002"/>
    </source>
</evidence>
<dbReference type="InterPro" id="IPR020904">
    <property type="entry name" value="Sc_DH/Rdtase_CS"/>
</dbReference>
<dbReference type="Gene3D" id="3.40.50.720">
    <property type="entry name" value="NAD(P)-binding Rossmann-like Domain"/>
    <property type="match status" value="1"/>
</dbReference>
<dbReference type="Pfam" id="PF00106">
    <property type="entry name" value="adh_short"/>
    <property type="match status" value="1"/>
</dbReference>
<dbReference type="PRINTS" id="PR00080">
    <property type="entry name" value="SDRFAMILY"/>
</dbReference>
<accession>A0AAQ4FPG2</accession>
<dbReference type="InterPro" id="IPR053011">
    <property type="entry name" value="SDR_family_member_7"/>
</dbReference>
<reference evidence="3 4" key="1">
    <citation type="journal article" date="2023" name="Arcadia Sci">
        <title>De novo assembly of a long-read Amblyomma americanum tick genome.</title>
        <authorList>
            <person name="Chou S."/>
            <person name="Poskanzer K.E."/>
            <person name="Rollins M."/>
            <person name="Thuy-Boun P.S."/>
        </authorList>
    </citation>
    <scope>NUCLEOTIDE SEQUENCE [LARGE SCALE GENOMIC DNA]</scope>
    <source>
        <strain evidence="3">F_SG_1</strain>
        <tissue evidence="3">Salivary glands</tissue>
    </source>
</reference>
<dbReference type="PRINTS" id="PR00081">
    <property type="entry name" value="GDHRDH"/>
</dbReference>
<sequence>MFFELCGGFLLLIAAAIMLGMWLMRADADLALLACEKFGRSPASLRSQVIWITGASGGIGEWLSFKLAKVGANLVISGTNVEKLHAVGDRCLELGKQSGCELLVLPFDLADVSCHADQVKAVVERFGRVDVLINNAGKCIVGDFEDYSIDEDKAMFDVNVFGHVSLTRLVIAHAKQAQRNLHVVVTSSMSGVQGSRVAPVYAAAKHAVEGYFESLMVQGKVTGEVDVTVLCLGPVLTSMTTNVQEGSGDQLPEKVPGVLKPERCAELTCAAIANKLEVVWICENPLLVLFYLNQYLPIIYRRYIVVRLPWNRVKLERKKTE</sequence>
<dbReference type="PANTHER" id="PTHR44269:SF2">
    <property type="entry name" value="DEHYDROGENASE_REDUCTASE SDR FAMILY MEMBER 7"/>
    <property type="match status" value="1"/>
</dbReference>
<evidence type="ECO:0000313" key="4">
    <source>
        <dbReference type="Proteomes" id="UP001321473"/>
    </source>
</evidence>
<organism evidence="3 4">
    <name type="scientific">Amblyomma americanum</name>
    <name type="common">Lone star tick</name>
    <dbReference type="NCBI Taxonomy" id="6943"/>
    <lineage>
        <taxon>Eukaryota</taxon>
        <taxon>Metazoa</taxon>
        <taxon>Ecdysozoa</taxon>
        <taxon>Arthropoda</taxon>
        <taxon>Chelicerata</taxon>
        <taxon>Arachnida</taxon>
        <taxon>Acari</taxon>
        <taxon>Parasitiformes</taxon>
        <taxon>Ixodida</taxon>
        <taxon>Ixodoidea</taxon>
        <taxon>Ixodidae</taxon>
        <taxon>Amblyomminae</taxon>
        <taxon>Amblyomma</taxon>
    </lineage>
</organism>
<evidence type="ECO:0000256" key="2">
    <source>
        <dbReference type="RuleBase" id="RU000363"/>
    </source>
</evidence>
<dbReference type="AlphaFoldDB" id="A0AAQ4FPG2"/>
<dbReference type="SUPFAM" id="SSF51735">
    <property type="entry name" value="NAD(P)-binding Rossmann-fold domains"/>
    <property type="match status" value="1"/>
</dbReference>
<dbReference type="Proteomes" id="UP001321473">
    <property type="component" value="Unassembled WGS sequence"/>
</dbReference>
<evidence type="ECO:0008006" key="5">
    <source>
        <dbReference type="Google" id="ProtNLM"/>
    </source>
</evidence>
<evidence type="ECO:0000313" key="3">
    <source>
        <dbReference type="EMBL" id="KAK8788498.1"/>
    </source>
</evidence>
<dbReference type="GO" id="GO:0016491">
    <property type="term" value="F:oxidoreductase activity"/>
    <property type="evidence" value="ECO:0007669"/>
    <property type="project" value="UniProtKB-KW"/>
</dbReference>
<comment type="caution">
    <text evidence="3">The sequence shown here is derived from an EMBL/GenBank/DDBJ whole genome shotgun (WGS) entry which is preliminary data.</text>
</comment>
<keyword evidence="4" id="KW-1185">Reference proteome</keyword>
<protein>
    <recommendedName>
        <fullName evidence="5">11beta-hydroxysteroid dehydrogenase type 1</fullName>
    </recommendedName>
</protein>
<dbReference type="PANTHER" id="PTHR44269">
    <property type="entry name" value="DEHYDROGENASE/REDUCTASE SDR FAMILY MEMBER 7-RELATED"/>
    <property type="match status" value="1"/>
</dbReference>
<dbReference type="PROSITE" id="PS00061">
    <property type="entry name" value="ADH_SHORT"/>
    <property type="match status" value="1"/>
</dbReference>
<dbReference type="InterPro" id="IPR036291">
    <property type="entry name" value="NAD(P)-bd_dom_sf"/>
</dbReference>
<name>A0AAQ4FPG2_AMBAM</name>
<comment type="similarity">
    <text evidence="2">Belongs to the short-chain dehydrogenases/reductases (SDR) family.</text>
</comment>
<keyword evidence="1" id="KW-0560">Oxidoreductase</keyword>
<dbReference type="EMBL" id="JARKHS020000711">
    <property type="protein sequence ID" value="KAK8788498.1"/>
    <property type="molecule type" value="Genomic_DNA"/>
</dbReference>
<dbReference type="InterPro" id="IPR002347">
    <property type="entry name" value="SDR_fam"/>
</dbReference>
<proteinExistence type="inferred from homology"/>